<organism evidence="2 3">
    <name type="scientific">Streptomyces chiangmaiensis</name>
    <dbReference type="NCBI Taxonomy" id="766497"/>
    <lineage>
        <taxon>Bacteria</taxon>
        <taxon>Bacillati</taxon>
        <taxon>Actinomycetota</taxon>
        <taxon>Actinomycetes</taxon>
        <taxon>Kitasatosporales</taxon>
        <taxon>Streptomycetaceae</taxon>
        <taxon>Streptomyces</taxon>
    </lineage>
</organism>
<gene>
    <name evidence="2" type="ORF">VXC91_45770</name>
</gene>
<reference evidence="2" key="1">
    <citation type="submission" date="2024-01" db="EMBL/GenBank/DDBJ databases">
        <title>First draft genome sequence data of TA4-1, the type strain of Gram-positive actinobacterium Streptomyces chiangmaiensis.</title>
        <authorList>
            <person name="Yasawong M."/>
            <person name="Nantapong N."/>
        </authorList>
    </citation>
    <scope>NUCLEOTIDE SEQUENCE</scope>
    <source>
        <strain evidence="2">TA4-1</strain>
    </source>
</reference>
<evidence type="ECO:0000313" key="2">
    <source>
        <dbReference type="EMBL" id="MED7828941.1"/>
    </source>
</evidence>
<proteinExistence type="predicted"/>
<dbReference type="NCBIfam" id="NF033542">
    <property type="entry name" value="transpos_IS110"/>
    <property type="match status" value="1"/>
</dbReference>
<evidence type="ECO:0000259" key="1">
    <source>
        <dbReference type="SMART" id="SM00278"/>
    </source>
</evidence>
<dbReference type="Proteomes" id="UP001333996">
    <property type="component" value="Unassembled WGS sequence"/>
</dbReference>
<comment type="caution">
    <text evidence="2">The sequence shown here is derived from an EMBL/GenBank/DDBJ whole genome shotgun (WGS) entry which is preliminary data.</text>
</comment>
<keyword evidence="3" id="KW-1185">Reference proteome</keyword>
<dbReference type="SMART" id="SM00278">
    <property type="entry name" value="HhH1"/>
    <property type="match status" value="1"/>
</dbReference>
<dbReference type="InterPro" id="IPR003346">
    <property type="entry name" value="Transposase_20"/>
</dbReference>
<dbReference type="Pfam" id="PF01548">
    <property type="entry name" value="DEDD_Tnp_IS110"/>
    <property type="match status" value="1"/>
</dbReference>
<dbReference type="InterPro" id="IPR002525">
    <property type="entry name" value="Transp_IS110-like_N"/>
</dbReference>
<sequence length="412" mass="45428">MGGQIEVSELEVGDELVARVAALDIAKASAMVCTRVPGGGSRKRQEIQKVGATTAAILELADHLICQGVELVVMESTSDYWRPFYYLLEDRGLACWLVNARDVKNVPGRPKTDKLDAVWLAKLAERGMLRRSFVPPAAVRRLRDLTRARAVLTADRTAYKERVEKVLEDAQIKLSTVVSDIFGASGRAMLEAMIAGERSPRALADLARGAMRAKRDDLTEALRGRFDTHHGYLIRLYLEDIDRLDAQIADLGVHIETAVRELDPAGPDPGNGLRMPLLERLAEIPGVGRVTAQNILAETGFDMSVFPTPGHLASWAKLTPRTLQSGAKNTSGSTGHGNPWLRRALGQAAVSAGKSQSFLGARYRRLVKRKPKKKAQAALARNLLEMVWHLIADPDARYRDLGTDWYERRTDP</sequence>
<dbReference type="InterPro" id="IPR003583">
    <property type="entry name" value="Hlx-hairpin-Hlx_DNA-bd_motif"/>
</dbReference>
<dbReference type="PANTHER" id="PTHR33055">
    <property type="entry name" value="TRANSPOSASE FOR INSERTION SEQUENCE ELEMENT IS1111A"/>
    <property type="match status" value="1"/>
</dbReference>
<dbReference type="PANTHER" id="PTHR33055:SF15">
    <property type="entry name" value="TRANSPOSASE-RELATED"/>
    <property type="match status" value="1"/>
</dbReference>
<feature type="non-terminal residue" evidence="2">
    <location>
        <position position="412"/>
    </location>
</feature>
<dbReference type="EMBL" id="JAYWVC010000587">
    <property type="protein sequence ID" value="MED7828941.1"/>
    <property type="molecule type" value="Genomic_DNA"/>
</dbReference>
<dbReference type="Pfam" id="PF02371">
    <property type="entry name" value="Transposase_20"/>
    <property type="match status" value="1"/>
</dbReference>
<dbReference type="RefSeq" id="WP_329513237.1">
    <property type="nucleotide sequence ID" value="NZ_JAYWVC010000587.1"/>
</dbReference>
<dbReference type="InterPro" id="IPR047650">
    <property type="entry name" value="Transpos_IS110"/>
</dbReference>
<accession>A0ABU7FXX0</accession>
<protein>
    <submittedName>
        <fullName evidence="2">IS110 family transposase</fullName>
    </submittedName>
</protein>
<feature type="domain" description="Helix-hairpin-helix DNA-binding motif class 1" evidence="1">
    <location>
        <begin position="279"/>
        <end position="298"/>
    </location>
</feature>
<evidence type="ECO:0000313" key="3">
    <source>
        <dbReference type="Proteomes" id="UP001333996"/>
    </source>
</evidence>
<name>A0ABU7FXX0_9ACTN</name>